<dbReference type="EMBL" id="BLAU01000001">
    <property type="protein sequence ID" value="GET22996.1"/>
    <property type="molecule type" value="Genomic_DNA"/>
</dbReference>
<dbReference type="SUPFAM" id="SSF52540">
    <property type="entry name" value="P-loop containing nucleoside triphosphate hydrolases"/>
    <property type="match status" value="1"/>
</dbReference>
<protein>
    <submittedName>
        <fullName evidence="4">RecF/RecN/SMC family protein</fullName>
    </submittedName>
</protein>
<accession>A0A2P8C5A1</accession>
<dbReference type="Gene3D" id="3.40.50.300">
    <property type="entry name" value="P-loop containing nucleotide triphosphate hydrolases"/>
    <property type="match status" value="1"/>
</dbReference>
<dbReference type="OrthoDB" id="1023918at2"/>
<comment type="caution">
    <text evidence="4">The sequence shown here is derived from an EMBL/GenBank/DDBJ whole genome shotgun (WGS) entry which is preliminary data.</text>
</comment>
<evidence type="ECO:0000259" key="2">
    <source>
        <dbReference type="Pfam" id="PF02463"/>
    </source>
</evidence>
<evidence type="ECO:0000313" key="5">
    <source>
        <dbReference type="Proteomes" id="UP000240621"/>
    </source>
</evidence>
<dbReference type="InterPro" id="IPR003395">
    <property type="entry name" value="RecF/RecN/SMC_N"/>
</dbReference>
<dbReference type="PANTHER" id="PTHR32182:SF22">
    <property type="entry name" value="ATP-DEPENDENT ENDONUCLEASE, OLD FAMILY-RELATED"/>
    <property type="match status" value="1"/>
</dbReference>
<feature type="domain" description="RecF/RecN/SMC N-terminal" evidence="2">
    <location>
        <begin position="3"/>
        <end position="354"/>
    </location>
</feature>
<dbReference type="AlphaFoldDB" id="A0A2P8C5A1"/>
<dbReference type="Proteomes" id="UP000240621">
    <property type="component" value="Unassembled WGS sequence"/>
</dbReference>
<sequence length="533" mass="61643">MRITDIHIKNYRAFYGEHHICLDKNGKNLMVYGENGSGKSSLFTALQDFLKSSVGKIDVEENIFVPTSQKNTASIKVDIKESPETSKTTSFELKLADKEIISADKTLIADANKIKGFFDYRSLLRTHMGHKDKVDLFDLLIGKFEYSWGGSLITNEPGIWQDSINRFSKKEIGKEWKEIKNDIFNKFQSKRHQENIKNYLLQKFNPGLLQLISDIEKDTNTFMGFFGANVKIKLEFDKIEYQGRRKLRGNNINLKIDFFEKSIPKHQLFLNEARLSALAISLYLASIKVNPLSGALKILVLDDLLIGLDMSNRLPLLDILKNHFIEVDNDKQFQVIMTTYDKVWYELVRNYFGAEKWKYTEIYTKSLKDDDFEIPIIFNENGYLEKAKYYLSEKDYKASAVYLRTEFERIVKTICDKQRIPVAYKKNQKEVTSDDFWTAIESQTDIDPALVHEITIHRGVVMNPFSHYDLEKPEFEAELKVTITAVEKLKAEIKNVKKNKSIDKLEKEIAKLTSAIAGKDKLIEELGNKLKAK</sequence>
<keyword evidence="1" id="KW-0175">Coiled coil</keyword>
<organism evidence="4 5">
    <name type="scientific">Prolixibacter denitrificans</name>
    <dbReference type="NCBI Taxonomy" id="1541063"/>
    <lineage>
        <taxon>Bacteria</taxon>
        <taxon>Pseudomonadati</taxon>
        <taxon>Bacteroidota</taxon>
        <taxon>Bacteroidia</taxon>
        <taxon>Marinilabiliales</taxon>
        <taxon>Prolixibacteraceae</taxon>
        <taxon>Prolixibacter</taxon>
    </lineage>
</organism>
<dbReference type="GO" id="GO:0006302">
    <property type="term" value="P:double-strand break repair"/>
    <property type="evidence" value="ECO:0007669"/>
    <property type="project" value="TreeGrafter"/>
</dbReference>
<dbReference type="PANTHER" id="PTHR32182">
    <property type="entry name" value="DNA REPLICATION AND REPAIR PROTEIN RECF"/>
    <property type="match status" value="1"/>
</dbReference>
<reference evidence="4 5" key="1">
    <citation type="submission" date="2018-03" db="EMBL/GenBank/DDBJ databases">
        <title>Genomic Encyclopedia of Archaeal and Bacterial Type Strains, Phase II (KMG-II): from individual species to whole genera.</title>
        <authorList>
            <person name="Goeker M."/>
        </authorList>
    </citation>
    <scope>NUCLEOTIDE SEQUENCE [LARGE SCALE GENOMIC DNA]</scope>
    <source>
        <strain evidence="4 5">DSM 27267</strain>
    </source>
</reference>
<evidence type="ECO:0000256" key="1">
    <source>
        <dbReference type="SAM" id="Coils"/>
    </source>
</evidence>
<keyword evidence="6" id="KW-1185">Reference proteome</keyword>
<name>A0A2P8C5A1_9BACT</name>
<dbReference type="RefSeq" id="WP_106543995.1">
    <property type="nucleotide sequence ID" value="NZ_BLAU01000001.1"/>
</dbReference>
<feature type="coiled-coil region" evidence="1">
    <location>
        <begin position="479"/>
        <end position="522"/>
    </location>
</feature>
<dbReference type="GO" id="GO:0000731">
    <property type="term" value="P:DNA synthesis involved in DNA repair"/>
    <property type="evidence" value="ECO:0007669"/>
    <property type="project" value="TreeGrafter"/>
</dbReference>
<dbReference type="Pfam" id="PF02463">
    <property type="entry name" value="SMC_N"/>
    <property type="match status" value="1"/>
</dbReference>
<dbReference type="Proteomes" id="UP000396862">
    <property type="component" value="Unassembled WGS sequence"/>
</dbReference>
<proteinExistence type="predicted"/>
<evidence type="ECO:0000313" key="3">
    <source>
        <dbReference type="EMBL" id="GET22996.1"/>
    </source>
</evidence>
<evidence type="ECO:0000313" key="6">
    <source>
        <dbReference type="Proteomes" id="UP000396862"/>
    </source>
</evidence>
<dbReference type="EMBL" id="PYGC01000024">
    <property type="protein sequence ID" value="PSK80139.1"/>
    <property type="molecule type" value="Genomic_DNA"/>
</dbReference>
<evidence type="ECO:0000313" key="4">
    <source>
        <dbReference type="EMBL" id="PSK80139.1"/>
    </source>
</evidence>
<gene>
    <name evidence="4" type="ORF">CLV93_1244</name>
    <name evidence="3" type="ORF">JCM18694_32420</name>
</gene>
<reference evidence="3 6" key="2">
    <citation type="submission" date="2019-10" db="EMBL/GenBank/DDBJ databases">
        <title>Prolixibacter strains distinguished by the presence of nitrate reductase genes were adept at nitrate-dependent anaerobic corrosion of metallic iron and carbon steel.</title>
        <authorList>
            <person name="Iino T."/>
            <person name="Shono N."/>
            <person name="Ito K."/>
            <person name="Nakamura R."/>
            <person name="Sueoka K."/>
            <person name="Harayama S."/>
            <person name="Ohkuma M."/>
        </authorList>
    </citation>
    <scope>NUCLEOTIDE SEQUENCE [LARGE SCALE GENOMIC DNA]</scope>
    <source>
        <strain evidence="3 6">MIC1-1</strain>
    </source>
</reference>
<dbReference type="InterPro" id="IPR027417">
    <property type="entry name" value="P-loop_NTPase"/>
</dbReference>